<reference evidence="1" key="1">
    <citation type="journal article" date="2023" name="G3 (Bethesda)">
        <title>Whole genome assembly and annotation of the endangered Caribbean coral Acropora cervicornis.</title>
        <authorList>
            <person name="Selwyn J.D."/>
            <person name="Vollmer S.V."/>
        </authorList>
    </citation>
    <scope>NUCLEOTIDE SEQUENCE</scope>
    <source>
        <strain evidence="1">K2</strain>
    </source>
</reference>
<dbReference type="AlphaFoldDB" id="A0AAD9QJW0"/>
<proteinExistence type="predicted"/>
<keyword evidence="2" id="KW-1185">Reference proteome</keyword>
<evidence type="ECO:0000313" key="2">
    <source>
        <dbReference type="Proteomes" id="UP001249851"/>
    </source>
</evidence>
<comment type="caution">
    <text evidence="1">The sequence shown here is derived from an EMBL/GenBank/DDBJ whole genome shotgun (WGS) entry which is preliminary data.</text>
</comment>
<dbReference type="EMBL" id="JARQWQ010000028">
    <property type="protein sequence ID" value="KAK2562693.1"/>
    <property type="molecule type" value="Genomic_DNA"/>
</dbReference>
<sequence>MFKSYLEIKLEERGKQIEGKSETDKQVGQLRFKGNERHKTKSGYMMRSSRLSYSLSREIFKEALGVLGCDPKVYGLHSLRSGEITLVVNNNDSKIVSERLLKMHDRWKTDVA</sequence>
<name>A0AAD9QJW0_ACRCE</name>
<gene>
    <name evidence="1" type="ORF">P5673_014399</name>
</gene>
<reference evidence="1" key="2">
    <citation type="journal article" date="2023" name="Science">
        <title>Genomic signatures of disease resistance in endangered staghorn corals.</title>
        <authorList>
            <person name="Vollmer S.V."/>
            <person name="Selwyn J.D."/>
            <person name="Despard B.A."/>
            <person name="Roesel C.L."/>
        </authorList>
    </citation>
    <scope>NUCLEOTIDE SEQUENCE</scope>
    <source>
        <strain evidence="1">K2</strain>
    </source>
</reference>
<accession>A0AAD9QJW0</accession>
<evidence type="ECO:0008006" key="3">
    <source>
        <dbReference type="Google" id="ProtNLM"/>
    </source>
</evidence>
<organism evidence="1 2">
    <name type="scientific">Acropora cervicornis</name>
    <name type="common">Staghorn coral</name>
    <dbReference type="NCBI Taxonomy" id="6130"/>
    <lineage>
        <taxon>Eukaryota</taxon>
        <taxon>Metazoa</taxon>
        <taxon>Cnidaria</taxon>
        <taxon>Anthozoa</taxon>
        <taxon>Hexacorallia</taxon>
        <taxon>Scleractinia</taxon>
        <taxon>Astrocoeniina</taxon>
        <taxon>Acroporidae</taxon>
        <taxon>Acropora</taxon>
    </lineage>
</organism>
<evidence type="ECO:0000313" key="1">
    <source>
        <dbReference type="EMBL" id="KAK2562693.1"/>
    </source>
</evidence>
<dbReference type="Proteomes" id="UP001249851">
    <property type="component" value="Unassembled WGS sequence"/>
</dbReference>
<protein>
    <recommendedName>
        <fullName evidence="3">Tyr recombinase domain-containing protein</fullName>
    </recommendedName>
</protein>